<protein>
    <submittedName>
        <fullName evidence="1">Uncharacterized protein</fullName>
    </submittedName>
</protein>
<sequence>MEAGRYVVHGIIYSNVSTCSIMVEDQRNSLLFSKKEGAAADCAYLLYIL</sequence>
<evidence type="ECO:0000313" key="1">
    <source>
        <dbReference type="EMBL" id="SYX86643.1"/>
    </source>
</evidence>
<gene>
    <name evidence="1" type="ORF">PBLR_15069</name>
</gene>
<proteinExistence type="predicted"/>
<reference evidence="2" key="1">
    <citation type="submission" date="2018-08" db="EMBL/GenBank/DDBJ databases">
        <authorList>
            <person name="Chevrot R."/>
        </authorList>
    </citation>
    <scope>NUCLEOTIDE SEQUENCE [LARGE SCALE GENOMIC DNA]</scope>
</reference>
<accession>A0A383RIH3</accession>
<dbReference type="AlphaFoldDB" id="A0A383RIH3"/>
<organism evidence="1 2">
    <name type="scientific">Paenibacillus alvei</name>
    <name type="common">Bacillus alvei</name>
    <dbReference type="NCBI Taxonomy" id="44250"/>
    <lineage>
        <taxon>Bacteria</taxon>
        <taxon>Bacillati</taxon>
        <taxon>Bacillota</taxon>
        <taxon>Bacilli</taxon>
        <taxon>Bacillales</taxon>
        <taxon>Paenibacillaceae</taxon>
        <taxon>Paenibacillus</taxon>
    </lineage>
</organism>
<dbReference type="Proteomes" id="UP000304148">
    <property type="component" value="Chromosome"/>
</dbReference>
<evidence type="ECO:0000313" key="2">
    <source>
        <dbReference type="Proteomes" id="UP000304148"/>
    </source>
</evidence>
<name>A0A383RIH3_PAEAL</name>
<dbReference type="EMBL" id="LS992241">
    <property type="protein sequence ID" value="SYX86643.1"/>
    <property type="molecule type" value="Genomic_DNA"/>
</dbReference>